<accession>A0ABT4KJS8</accession>
<feature type="transmembrane region" description="Helical" evidence="1">
    <location>
        <begin position="131"/>
        <end position="151"/>
    </location>
</feature>
<dbReference type="InterPro" id="IPR018729">
    <property type="entry name" value="DUF2269_transmembrane"/>
</dbReference>
<gene>
    <name evidence="2" type="ORF">O3W52_19775</name>
</gene>
<reference evidence="2" key="1">
    <citation type="submission" date="2022-10" db="EMBL/GenBank/DDBJ databases">
        <title>Whole genome sequencing of three plant growth promoting bacteria isolated from Vachellia tortilis subsp. raddiana in Morocco.</title>
        <authorList>
            <person name="Hnini M."/>
            <person name="Zouagui R."/>
            <person name="Zouagui H."/>
            <person name="Chemao Elfihri M.-W."/>
            <person name="Ibrahimi A."/>
            <person name="Sbabou L."/>
            <person name="Aurag J."/>
        </authorList>
    </citation>
    <scope>NUCLEOTIDE SEQUENCE</scope>
    <source>
        <strain evidence="2">LMR678</strain>
    </source>
</reference>
<keyword evidence="1" id="KW-0472">Membrane</keyword>
<dbReference type="RefSeq" id="WP_269282371.1">
    <property type="nucleotide sequence ID" value="NZ_JAPVOI010000004.1"/>
</dbReference>
<protein>
    <submittedName>
        <fullName evidence="2">DUF2269 domain-containing protein</fullName>
    </submittedName>
</protein>
<feature type="transmembrane region" description="Helical" evidence="1">
    <location>
        <begin position="82"/>
        <end position="103"/>
    </location>
</feature>
<keyword evidence="3" id="KW-1185">Reference proteome</keyword>
<proteinExistence type="predicted"/>
<dbReference type="EMBL" id="JAPVOI010000004">
    <property type="protein sequence ID" value="MCZ4092224.1"/>
    <property type="molecule type" value="Genomic_DNA"/>
</dbReference>
<evidence type="ECO:0000313" key="2">
    <source>
        <dbReference type="EMBL" id="MCZ4092224.1"/>
    </source>
</evidence>
<comment type="caution">
    <text evidence="2">The sequence shown here is derived from an EMBL/GenBank/DDBJ whole genome shotgun (WGS) entry which is preliminary data.</text>
</comment>
<keyword evidence="1" id="KW-0812">Transmembrane</keyword>
<name>A0ABT4KJS8_9HYPH</name>
<dbReference type="Pfam" id="PF10027">
    <property type="entry name" value="DUF2269"/>
    <property type="match status" value="1"/>
</dbReference>
<evidence type="ECO:0000313" key="3">
    <source>
        <dbReference type="Proteomes" id="UP001079430"/>
    </source>
</evidence>
<organism evidence="2 3">
    <name type="scientific">Sinorhizobium psoraleae</name>
    <dbReference type="NCBI Taxonomy" id="520838"/>
    <lineage>
        <taxon>Bacteria</taxon>
        <taxon>Pseudomonadati</taxon>
        <taxon>Pseudomonadota</taxon>
        <taxon>Alphaproteobacteria</taxon>
        <taxon>Hyphomicrobiales</taxon>
        <taxon>Rhizobiaceae</taxon>
        <taxon>Sinorhizobium/Ensifer group</taxon>
        <taxon>Sinorhizobium</taxon>
    </lineage>
</organism>
<feature type="transmembrane region" description="Helical" evidence="1">
    <location>
        <begin position="6"/>
        <end position="28"/>
    </location>
</feature>
<evidence type="ECO:0000256" key="1">
    <source>
        <dbReference type="SAM" id="Phobius"/>
    </source>
</evidence>
<dbReference type="Proteomes" id="UP001079430">
    <property type="component" value="Unassembled WGS sequence"/>
</dbReference>
<keyword evidence="1" id="KW-1133">Transmembrane helix</keyword>
<feature type="transmembrane region" description="Helical" evidence="1">
    <location>
        <begin position="40"/>
        <end position="62"/>
    </location>
</feature>
<sequence>MAFEDLLRLLHVLGATVLFGTGIGIAFFMVMAERTRDPRIIAHVAGIVVIADTVFTATATFLQPLTGYILARMIGWPFEEGWLVLSFALYVLTGLFWLPVVWIQFRLRDLAKRSVAEDTPLPADFDRLYRIWFACGFPAFASVIAIFWLMLTKPDITLS</sequence>